<dbReference type="GO" id="GO:0016740">
    <property type="term" value="F:transferase activity"/>
    <property type="evidence" value="ECO:0007669"/>
    <property type="project" value="UniProtKB-KW"/>
</dbReference>
<evidence type="ECO:0000256" key="3">
    <source>
        <dbReference type="ARBA" id="ARBA00022598"/>
    </source>
</evidence>
<keyword evidence="3" id="KW-0436">Ligase</keyword>
<dbReference type="SMART" id="SM00845">
    <property type="entry name" value="GatB_Yqey"/>
    <property type="match status" value="1"/>
</dbReference>
<evidence type="ECO:0000256" key="9">
    <source>
        <dbReference type="ARBA" id="ARBA00047913"/>
    </source>
</evidence>
<proteinExistence type="inferred from homology"/>
<evidence type="ECO:0000259" key="10">
    <source>
        <dbReference type="SMART" id="SM00845"/>
    </source>
</evidence>
<keyword evidence="5" id="KW-0067">ATP-binding</keyword>
<protein>
    <submittedName>
        <fullName evidence="11">Aspartyl/glutamyl-tRNA(Asn/Gln) amidotransferase, subunit B</fullName>
    </submittedName>
</protein>
<keyword evidence="6" id="KW-0648">Protein biosynthesis</keyword>
<dbReference type="GO" id="GO:0050567">
    <property type="term" value="F:glutaminyl-tRNA synthase (glutamine-hydrolyzing) activity"/>
    <property type="evidence" value="ECO:0007669"/>
    <property type="project" value="TreeGrafter"/>
</dbReference>
<dbReference type="InterPro" id="IPR006075">
    <property type="entry name" value="Asn/Gln-tRNA_Trfase_suB/E_cat"/>
</dbReference>
<dbReference type="InterPro" id="IPR003789">
    <property type="entry name" value="Asn/Gln_tRNA_amidoTrase-B-like"/>
</dbReference>
<comment type="catalytic activity">
    <reaction evidence="9">
        <text>L-glutamyl-tRNA(Gln) + L-glutamine + ATP + H2O = L-glutaminyl-tRNA(Gln) + L-glutamate + ADP + phosphate + H(+)</text>
        <dbReference type="Rhea" id="RHEA:17521"/>
        <dbReference type="Rhea" id="RHEA-COMP:9681"/>
        <dbReference type="Rhea" id="RHEA-COMP:9684"/>
        <dbReference type="ChEBI" id="CHEBI:15377"/>
        <dbReference type="ChEBI" id="CHEBI:15378"/>
        <dbReference type="ChEBI" id="CHEBI:29985"/>
        <dbReference type="ChEBI" id="CHEBI:30616"/>
        <dbReference type="ChEBI" id="CHEBI:43474"/>
        <dbReference type="ChEBI" id="CHEBI:58359"/>
        <dbReference type="ChEBI" id="CHEBI:78520"/>
        <dbReference type="ChEBI" id="CHEBI:78521"/>
        <dbReference type="ChEBI" id="CHEBI:456216"/>
    </reaction>
</comment>
<dbReference type="PANTHER" id="PTHR11659:SF0">
    <property type="entry name" value="GLUTAMYL-TRNA(GLN) AMIDOTRANSFERASE SUBUNIT B, MITOCHONDRIAL"/>
    <property type="match status" value="1"/>
</dbReference>
<dbReference type="NCBIfam" id="NF004014">
    <property type="entry name" value="PRK05477.1-4"/>
    <property type="match status" value="1"/>
</dbReference>
<comment type="catalytic activity">
    <reaction evidence="8">
        <text>L-aspartyl-tRNA(Asn) + L-glutamine + ATP + H2O = L-asparaginyl-tRNA(Asn) + L-glutamate + ADP + phosphate + 2 H(+)</text>
        <dbReference type="Rhea" id="RHEA:14513"/>
        <dbReference type="Rhea" id="RHEA-COMP:9674"/>
        <dbReference type="Rhea" id="RHEA-COMP:9677"/>
        <dbReference type="ChEBI" id="CHEBI:15377"/>
        <dbReference type="ChEBI" id="CHEBI:15378"/>
        <dbReference type="ChEBI" id="CHEBI:29985"/>
        <dbReference type="ChEBI" id="CHEBI:30616"/>
        <dbReference type="ChEBI" id="CHEBI:43474"/>
        <dbReference type="ChEBI" id="CHEBI:58359"/>
        <dbReference type="ChEBI" id="CHEBI:78515"/>
        <dbReference type="ChEBI" id="CHEBI:78516"/>
        <dbReference type="ChEBI" id="CHEBI:456216"/>
    </reaction>
</comment>
<keyword evidence="4" id="KW-0547">Nucleotide-binding</keyword>
<reference evidence="11" key="2">
    <citation type="journal article" date="2014" name="ISME J.">
        <title>Microbial stratification in low pH oxic and suboxic macroscopic growths along an acid mine drainage.</title>
        <authorList>
            <person name="Mendez-Garcia C."/>
            <person name="Mesa V."/>
            <person name="Sprenger R.R."/>
            <person name="Richter M."/>
            <person name="Diez M.S."/>
            <person name="Solano J."/>
            <person name="Bargiela R."/>
            <person name="Golyshina O.V."/>
            <person name="Manteca A."/>
            <person name="Ramos J.L."/>
            <person name="Gallego J.R."/>
            <person name="Llorente I."/>
            <person name="Martins Dos Santos V.A."/>
            <person name="Jensen O.N."/>
            <person name="Pelaez A.I."/>
            <person name="Sanchez J."/>
            <person name="Ferrer M."/>
        </authorList>
    </citation>
    <scope>NUCLEOTIDE SEQUENCE</scope>
</reference>
<dbReference type="NCBIfam" id="TIGR00133">
    <property type="entry name" value="gatB"/>
    <property type="match status" value="1"/>
</dbReference>
<dbReference type="NCBIfam" id="NF004012">
    <property type="entry name" value="PRK05477.1-2"/>
    <property type="match status" value="1"/>
</dbReference>
<dbReference type="InterPro" id="IPR042114">
    <property type="entry name" value="GatB_C_1"/>
</dbReference>
<name>T1B223_9ZZZZ</name>
<feature type="domain" description="Asn/Gln amidotransferase" evidence="10">
    <location>
        <begin position="320"/>
        <end position="465"/>
    </location>
</feature>
<dbReference type="InterPro" id="IPR017959">
    <property type="entry name" value="Asn/Gln-tRNA_amidoTrfase_suB/E"/>
</dbReference>
<reference evidence="11" key="1">
    <citation type="submission" date="2013-08" db="EMBL/GenBank/DDBJ databases">
        <authorList>
            <person name="Mendez C."/>
            <person name="Richter M."/>
            <person name="Ferrer M."/>
            <person name="Sanchez J."/>
        </authorList>
    </citation>
    <scope>NUCLEOTIDE SEQUENCE</scope>
</reference>
<dbReference type="HAMAP" id="MF_00121">
    <property type="entry name" value="GatB"/>
    <property type="match status" value="1"/>
</dbReference>
<dbReference type="EMBL" id="AUZZ01000713">
    <property type="protein sequence ID" value="EQD66906.1"/>
    <property type="molecule type" value="Genomic_DNA"/>
</dbReference>
<evidence type="ECO:0000256" key="2">
    <source>
        <dbReference type="ARBA" id="ARBA00011123"/>
    </source>
</evidence>
<dbReference type="GO" id="GO:0070681">
    <property type="term" value="P:glutaminyl-tRNAGln biosynthesis via transamidation"/>
    <property type="evidence" value="ECO:0007669"/>
    <property type="project" value="TreeGrafter"/>
</dbReference>
<dbReference type="AlphaFoldDB" id="T1B223"/>
<organism evidence="11">
    <name type="scientific">mine drainage metagenome</name>
    <dbReference type="NCBI Taxonomy" id="410659"/>
    <lineage>
        <taxon>unclassified sequences</taxon>
        <taxon>metagenomes</taxon>
        <taxon>ecological metagenomes</taxon>
    </lineage>
</organism>
<dbReference type="SUPFAM" id="SSF89095">
    <property type="entry name" value="GatB/YqeY motif"/>
    <property type="match status" value="1"/>
</dbReference>
<comment type="similarity">
    <text evidence="1">Belongs to the GatB/GatE family. GatB subfamily.</text>
</comment>
<gene>
    <name evidence="11" type="ORF">B2A_00935</name>
</gene>
<dbReference type="Gene3D" id="1.10.150.380">
    <property type="entry name" value="GatB domain, N-terminal subdomain"/>
    <property type="match status" value="1"/>
</dbReference>
<evidence type="ECO:0000256" key="4">
    <source>
        <dbReference type="ARBA" id="ARBA00022741"/>
    </source>
</evidence>
<evidence type="ECO:0000313" key="11">
    <source>
        <dbReference type="EMBL" id="EQD66906.1"/>
    </source>
</evidence>
<dbReference type="InterPro" id="IPR017958">
    <property type="entry name" value="Gln-tRNA_amidoTrfase_suB_CS"/>
</dbReference>
<dbReference type="PANTHER" id="PTHR11659">
    <property type="entry name" value="GLUTAMYL-TRNA GLN AMIDOTRANSFERASE SUBUNIT B MITOCHONDRIAL AND PROKARYOTIC PET112-RELATED"/>
    <property type="match status" value="1"/>
</dbReference>
<sequence>MSIMIGLEVHCQLNTESKLFCSCEAYPNNALPNSSTCEVCLGYPGTKPVINKKAIDHVISIGMALGCKINRETYFSRKTYFYPDMPKNYQITQYEVPIASSGEIDVNGLNIRIRRVHLEEDPARIVYANGNLETSSHVLVDYNRAGVPLAEIVTEPDMKSPKEARAFLEKLSTILEYLKVYDQSRGASLRVDANISVDGGERAEVKNVTGFENVEKALNYEAVRQQNIVRLGRKIDRETRHFDEIAKTTRTLRKKEFEEDYGYIFDPDLPVLDISKEWIKGLNDAMPELPDMMVERISNEYKISPYEAKVIVYTGKDFAEFFEDVCRTYKKPGVVSRWMINYLLKSLNWRSERISQSKVRPGTFSELLVLIDRGEIAERYAKELIKEYVDTGARPSEIAAKTGANPSTGMLRNIVKNVIEDNTKAVSELASGKNEALTYLIGKVLKETGKRGDPKEIARMIKEEISNASVAQ</sequence>
<accession>T1B223</accession>
<comment type="subunit">
    <text evidence="2">Heterotrimer of A, B and C subunits.</text>
</comment>
<evidence type="ECO:0000256" key="7">
    <source>
        <dbReference type="ARBA" id="ARBA00024799"/>
    </source>
</evidence>
<comment type="function">
    <text evidence="7">Allows the formation of correctly charged Asn-tRNA(Asn) or Gln-tRNA(Gln) through the transamidation of misacylated Asp-tRNA(Asn) or Glu-tRNA(Gln) in organisms which lack either or both of asparaginyl-tRNA or glutaminyl-tRNA synthetases. The reaction takes place in the presence of glutamine and ATP through an activated phospho-Asp-tRNA(Asn) or phospho-Glu-tRNA(Gln).</text>
</comment>
<evidence type="ECO:0000256" key="1">
    <source>
        <dbReference type="ARBA" id="ARBA00005306"/>
    </source>
</evidence>
<dbReference type="InterPro" id="IPR018027">
    <property type="entry name" value="Asn/Gln_amidotransferase"/>
</dbReference>
<evidence type="ECO:0000256" key="8">
    <source>
        <dbReference type="ARBA" id="ARBA00047380"/>
    </source>
</evidence>
<dbReference type="GO" id="GO:0006412">
    <property type="term" value="P:translation"/>
    <property type="evidence" value="ECO:0007669"/>
    <property type="project" value="UniProtKB-KW"/>
</dbReference>
<comment type="caution">
    <text evidence="11">The sequence shown here is derived from an EMBL/GenBank/DDBJ whole genome shotgun (WGS) entry which is preliminary data.</text>
</comment>
<dbReference type="Gene3D" id="1.10.10.410">
    <property type="match status" value="1"/>
</dbReference>
<evidence type="ECO:0000256" key="5">
    <source>
        <dbReference type="ARBA" id="ARBA00022840"/>
    </source>
</evidence>
<dbReference type="PROSITE" id="PS01234">
    <property type="entry name" value="GATB"/>
    <property type="match status" value="1"/>
</dbReference>
<dbReference type="GO" id="GO:0005524">
    <property type="term" value="F:ATP binding"/>
    <property type="evidence" value="ECO:0007669"/>
    <property type="project" value="UniProtKB-KW"/>
</dbReference>
<evidence type="ECO:0000256" key="6">
    <source>
        <dbReference type="ARBA" id="ARBA00022917"/>
    </source>
</evidence>
<keyword evidence="11" id="KW-0808">Transferase</keyword>
<dbReference type="InterPro" id="IPR023168">
    <property type="entry name" value="GatB_Yqey_C_2"/>
</dbReference>
<dbReference type="Pfam" id="PF02637">
    <property type="entry name" value="GatB_Yqey"/>
    <property type="match status" value="1"/>
</dbReference>
<dbReference type="Pfam" id="PF02934">
    <property type="entry name" value="GatB_N"/>
    <property type="match status" value="1"/>
</dbReference>
<dbReference type="InterPro" id="IPR014746">
    <property type="entry name" value="Gln_synth/guanido_kin_cat_dom"/>
</dbReference>
<dbReference type="InterPro" id="IPR004413">
    <property type="entry name" value="GatB"/>
</dbReference>
<dbReference type="SUPFAM" id="SSF55931">
    <property type="entry name" value="Glutamine synthetase/guanido kinase"/>
    <property type="match status" value="1"/>
</dbReference>